<dbReference type="InterPro" id="IPR036390">
    <property type="entry name" value="WH_DNA-bd_sf"/>
</dbReference>
<reference evidence="5" key="1">
    <citation type="submission" date="2021-03" db="EMBL/GenBank/DDBJ databases">
        <title>Roseibium sp. CAU 1637 isolated from Incheon.</title>
        <authorList>
            <person name="Kim W."/>
        </authorList>
    </citation>
    <scope>NUCLEOTIDE SEQUENCE</scope>
    <source>
        <strain evidence="5">CAU 1637</strain>
    </source>
</reference>
<keyword evidence="1" id="KW-0805">Transcription regulation</keyword>
<dbReference type="Proteomes" id="UP000664779">
    <property type="component" value="Unassembled WGS sequence"/>
</dbReference>
<dbReference type="SMART" id="SM00347">
    <property type="entry name" value="HTH_MARR"/>
    <property type="match status" value="1"/>
</dbReference>
<organism evidence="5 6">
    <name type="scientific">Roseibium limicola</name>
    <dbReference type="NCBI Taxonomy" id="2816037"/>
    <lineage>
        <taxon>Bacteria</taxon>
        <taxon>Pseudomonadati</taxon>
        <taxon>Pseudomonadota</taxon>
        <taxon>Alphaproteobacteria</taxon>
        <taxon>Hyphomicrobiales</taxon>
        <taxon>Stappiaceae</taxon>
        <taxon>Roseibium</taxon>
    </lineage>
</organism>
<keyword evidence="6" id="KW-1185">Reference proteome</keyword>
<evidence type="ECO:0000259" key="4">
    <source>
        <dbReference type="PROSITE" id="PS50995"/>
    </source>
</evidence>
<evidence type="ECO:0000256" key="2">
    <source>
        <dbReference type="ARBA" id="ARBA00023125"/>
    </source>
</evidence>
<evidence type="ECO:0000313" key="6">
    <source>
        <dbReference type="Proteomes" id="UP000664779"/>
    </source>
</evidence>
<dbReference type="AlphaFoldDB" id="A0A939EQA1"/>
<evidence type="ECO:0000256" key="3">
    <source>
        <dbReference type="ARBA" id="ARBA00023163"/>
    </source>
</evidence>
<keyword evidence="3" id="KW-0804">Transcription</keyword>
<dbReference type="PANTHER" id="PTHR42756">
    <property type="entry name" value="TRANSCRIPTIONAL REGULATOR, MARR"/>
    <property type="match status" value="1"/>
</dbReference>
<accession>A0A939EQA1</accession>
<protein>
    <submittedName>
        <fullName evidence="5">MarR family transcriptional regulator</fullName>
    </submittedName>
</protein>
<dbReference type="PROSITE" id="PS50995">
    <property type="entry name" value="HTH_MARR_2"/>
    <property type="match status" value="1"/>
</dbReference>
<dbReference type="Pfam" id="PF12802">
    <property type="entry name" value="MarR_2"/>
    <property type="match status" value="1"/>
</dbReference>
<dbReference type="InterPro" id="IPR023187">
    <property type="entry name" value="Tscrpt_reg_MarR-type_CS"/>
</dbReference>
<dbReference type="PROSITE" id="PS01117">
    <property type="entry name" value="HTH_MARR_1"/>
    <property type="match status" value="1"/>
</dbReference>
<feature type="domain" description="HTH marR-type" evidence="4">
    <location>
        <begin position="22"/>
        <end position="157"/>
    </location>
</feature>
<dbReference type="InterPro" id="IPR036388">
    <property type="entry name" value="WH-like_DNA-bd_sf"/>
</dbReference>
<dbReference type="SUPFAM" id="SSF46785">
    <property type="entry name" value="Winged helix' DNA-binding domain"/>
    <property type="match status" value="1"/>
</dbReference>
<dbReference type="InterPro" id="IPR000835">
    <property type="entry name" value="HTH_MarR-typ"/>
</dbReference>
<dbReference type="PANTHER" id="PTHR42756:SF1">
    <property type="entry name" value="TRANSCRIPTIONAL REPRESSOR OF EMRAB OPERON"/>
    <property type="match status" value="1"/>
</dbReference>
<sequence length="164" mass="18233">MDAIDHILKQWARERPDLDTGPMGLIGRLTRLRAHLSREMEKTFSRFGLNSASFDLLATLYRSGEPYALQPGMLAQTMLITSGTMTNRIDQLVKTGLVERRRSEEDRRSVAICLTEAGKALISEAVEAHVATQHTLVAGLSEKDRDQLTALLGTYLAMFEADQA</sequence>
<dbReference type="EMBL" id="JAFLNF010000007">
    <property type="protein sequence ID" value="MBO0346617.1"/>
    <property type="molecule type" value="Genomic_DNA"/>
</dbReference>
<gene>
    <name evidence="5" type="ORF">J0X15_15400</name>
</gene>
<dbReference type="RefSeq" id="WP_206942584.1">
    <property type="nucleotide sequence ID" value="NZ_JAFLNF010000007.1"/>
</dbReference>
<dbReference type="PRINTS" id="PR00598">
    <property type="entry name" value="HTHMARR"/>
</dbReference>
<evidence type="ECO:0000313" key="5">
    <source>
        <dbReference type="EMBL" id="MBO0346617.1"/>
    </source>
</evidence>
<evidence type="ECO:0000256" key="1">
    <source>
        <dbReference type="ARBA" id="ARBA00023015"/>
    </source>
</evidence>
<name>A0A939EQA1_9HYPH</name>
<proteinExistence type="predicted"/>
<comment type="caution">
    <text evidence="5">The sequence shown here is derived from an EMBL/GenBank/DDBJ whole genome shotgun (WGS) entry which is preliminary data.</text>
</comment>
<dbReference type="Gene3D" id="1.10.10.10">
    <property type="entry name" value="Winged helix-like DNA-binding domain superfamily/Winged helix DNA-binding domain"/>
    <property type="match status" value="1"/>
</dbReference>
<keyword evidence="2" id="KW-0238">DNA-binding</keyword>
<dbReference type="GO" id="GO:0003677">
    <property type="term" value="F:DNA binding"/>
    <property type="evidence" value="ECO:0007669"/>
    <property type="project" value="UniProtKB-KW"/>
</dbReference>
<dbReference type="GO" id="GO:0003700">
    <property type="term" value="F:DNA-binding transcription factor activity"/>
    <property type="evidence" value="ECO:0007669"/>
    <property type="project" value="InterPro"/>
</dbReference>